<accession>A0A1F6VLF8</accession>
<comment type="caution">
    <text evidence="2">The sequence shown here is derived from an EMBL/GenBank/DDBJ whole genome shotgun (WGS) entry which is preliminary data.</text>
</comment>
<dbReference type="GO" id="GO:0003677">
    <property type="term" value="F:DNA binding"/>
    <property type="evidence" value="ECO:0007669"/>
    <property type="project" value="InterPro"/>
</dbReference>
<sequence length="343" mass="39905">MESRLKISCFSQRKFLKDIKLSSGLTWKELAKIYKISDRTLRDWASAKFFMSYIIAIDLSNKFSIPLPKNFKILPRSWHLQKAASKGGLKRQELYGLLGNIESRKKGGIISQQKRKENPEKYKLLGCLVRKKFKTPLFSEELAELIGIILGDGALNNAQLRITLSRIVDKKYAIWVRTLIGKIIGEVPSWGERKNDNTIELTLSGVGLVEVLEKLGLIRGNKVRNQVGFPQWILKERRYRIACIRGLFDTDGGFYFHHHYKWKDKRPYLGWSFTNFSIPILKEFQSTLNLLGLNPKNIDNKKLYMYSIKDLSKYMDIVGTHNPKNVEKYKYYKKIRSSVFKNL</sequence>
<dbReference type="STRING" id="1801743.A2824_00150"/>
<proteinExistence type="predicted"/>
<dbReference type="AlphaFoldDB" id="A0A1F6VLF8"/>
<dbReference type="PROSITE" id="PS50819">
    <property type="entry name" value="INTEIN_ENDONUCLEASE"/>
    <property type="match status" value="1"/>
</dbReference>
<dbReference type="Gene3D" id="3.10.28.10">
    <property type="entry name" value="Homing endonucleases"/>
    <property type="match status" value="1"/>
</dbReference>
<dbReference type="SUPFAM" id="SSF55608">
    <property type="entry name" value="Homing endonucleases"/>
    <property type="match status" value="1"/>
</dbReference>
<dbReference type="GO" id="GO:0004519">
    <property type="term" value="F:endonuclease activity"/>
    <property type="evidence" value="ECO:0007669"/>
    <property type="project" value="InterPro"/>
</dbReference>
<dbReference type="InterPro" id="IPR010982">
    <property type="entry name" value="Lambda_DNA-bd_dom_sf"/>
</dbReference>
<evidence type="ECO:0000313" key="3">
    <source>
        <dbReference type="Proteomes" id="UP000178059"/>
    </source>
</evidence>
<reference evidence="2 3" key="1">
    <citation type="journal article" date="2016" name="Nat. Commun.">
        <title>Thousands of microbial genomes shed light on interconnected biogeochemical processes in an aquifer system.</title>
        <authorList>
            <person name="Anantharaman K."/>
            <person name="Brown C.T."/>
            <person name="Hug L.A."/>
            <person name="Sharon I."/>
            <person name="Castelle C.J."/>
            <person name="Probst A.J."/>
            <person name="Thomas B.C."/>
            <person name="Singh A."/>
            <person name="Wilkins M.J."/>
            <person name="Karaoz U."/>
            <person name="Brodie E.L."/>
            <person name="Williams K.H."/>
            <person name="Hubbard S.S."/>
            <person name="Banfield J.F."/>
        </authorList>
    </citation>
    <scope>NUCLEOTIDE SEQUENCE [LARGE SCALE GENOMIC DNA]</scope>
</reference>
<evidence type="ECO:0000313" key="2">
    <source>
        <dbReference type="EMBL" id="OGI70448.1"/>
    </source>
</evidence>
<dbReference type="Proteomes" id="UP000178059">
    <property type="component" value="Unassembled WGS sequence"/>
</dbReference>
<name>A0A1F6VLF8_9BACT</name>
<protein>
    <recommendedName>
        <fullName evidence="1">DOD-type homing endonuclease domain-containing protein</fullName>
    </recommendedName>
</protein>
<dbReference type="InterPro" id="IPR027434">
    <property type="entry name" value="Homing_endonucl"/>
</dbReference>
<feature type="domain" description="DOD-type homing endonuclease" evidence="1">
    <location>
        <begin position="145"/>
        <end position="293"/>
    </location>
</feature>
<dbReference type="EMBL" id="MFTT01000007">
    <property type="protein sequence ID" value="OGI70448.1"/>
    <property type="molecule type" value="Genomic_DNA"/>
</dbReference>
<organism evidence="2 3">
    <name type="scientific">Candidatus Nomurabacteria bacterium RIFCSPHIGHO2_01_FULL_42_16</name>
    <dbReference type="NCBI Taxonomy" id="1801743"/>
    <lineage>
        <taxon>Bacteria</taxon>
        <taxon>Candidatus Nomuraibacteriota</taxon>
    </lineage>
</organism>
<evidence type="ECO:0000259" key="1">
    <source>
        <dbReference type="PROSITE" id="PS50819"/>
    </source>
</evidence>
<gene>
    <name evidence="2" type="ORF">A2824_00150</name>
</gene>
<dbReference type="InterPro" id="IPR006142">
    <property type="entry name" value="INTEIN"/>
</dbReference>
<dbReference type="SUPFAM" id="SSF47413">
    <property type="entry name" value="lambda repressor-like DNA-binding domains"/>
    <property type="match status" value="1"/>
</dbReference>
<dbReference type="PRINTS" id="PR00379">
    <property type="entry name" value="INTEIN"/>
</dbReference>
<dbReference type="GO" id="GO:0016539">
    <property type="term" value="P:intein-mediated protein splicing"/>
    <property type="evidence" value="ECO:0007669"/>
    <property type="project" value="InterPro"/>
</dbReference>
<dbReference type="InterPro" id="IPR004042">
    <property type="entry name" value="Intein_endonuc_central"/>
</dbReference>